<dbReference type="GO" id="GO:0005524">
    <property type="term" value="F:ATP binding"/>
    <property type="evidence" value="ECO:0007669"/>
    <property type="project" value="InterPro"/>
</dbReference>
<dbReference type="PANTHER" id="PTHR44167">
    <property type="entry name" value="OVARIAN-SPECIFIC SERINE/THREONINE-PROTEIN KINASE LOK-RELATED"/>
    <property type="match status" value="1"/>
</dbReference>
<dbReference type="SMART" id="SM00220">
    <property type="entry name" value="S_TKc"/>
    <property type="match status" value="1"/>
</dbReference>
<dbReference type="InterPro" id="IPR011009">
    <property type="entry name" value="Kinase-like_dom_sf"/>
</dbReference>
<dbReference type="PANTHER" id="PTHR44167:SF24">
    <property type="entry name" value="SERINE_THREONINE-PROTEIN KINASE CHK2"/>
    <property type="match status" value="1"/>
</dbReference>
<keyword evidence="3" id="KW-1185">Reference proteome</keyword>
<sequence>MDVQSASYPGNISQSVQGRSQNACEAISKAVYYVLGKARLINVNEKLLDSQEAHKDEDYLVTCEIWGSPMGQNIYMRKCAIGDDNKRFLKDEKYILRQAQGPNIISLIETDDDSLLMPYAGKTLHDLLTEPGAGLPYGEFKPYALQLMNGIVHLHDSRIWHLDLKPGNVLIDDEHHLTIIDFGLSQYVGPAEQKEVCTEGYKPPEMFYMGGKEISKKTDVFSAGVILFEMLTNDKLFPEGFDESRMRKQHIYYEYLNTRLKEVEAIDKQYAPLLKSMLAWHPKHRPTAQYALSVLK</sequence>
<dbReference type="STRING" id="1137799.GZ78_11685"/>
<dbReference type="AlphaFoldDB" id="A0A081NIC3"/>
<name>A0A081NIC3_9GAMM</name>
<accession>A0A081NIC3</accession>
<dbReference type="EMBL" id="JOKH01000002">
    <property type="protein sequence ID" value="KEQ18196.1"/>
    <property type="molecule type" value="Genomic_DNA"/>
</dbReference>
<evidence type="ECO:0000313" key="2">
    <source>
        <dbReference type="EMBL" id="KEQ18196.1"/>
    </source>
</evidence>
<dbReference type="PROSITE" id="PS50011">
    <property type="entry name" value="PROTEIN_KINASE_DOM"/>
    <property type="match status" value="1"/>
</dbReference>
<dbReference type="OrthoDB" id="9801841at2"/>
<dbReference type="InterPro" id="IPR000719">
    <property type="entry name" value="Prot_kinase_dom"/>
</dbReference>
<organism evidence="2 3">
    <name type="scientific">Endozoicomonas numazuensis</name>
    <dbReference type="NCBI Taxonomy" id="1137799"/>
    <lineage>
        <taxon>Bacteria</taxon>
        <taxon>Pseudomonadati</taxon>
        <taxon>Pseudomonadota</taxon>
        <taxon>Gammaproteobacteria</taxon>
        <taxon>Oceanospirillales</taxon>
        <taxon>Endozoicomonadaceae</taxon>
        <taxon>Endozoicomonas</taxon>
    </lineage>
</organism>
<dbReference type="InterPro" id="IPR008271">
    <property type="entry name" value="Ser/Thr_kinase_AS"/>
</dbReference>
<dbReference type="GO" id="GO:0004674">
    <property type="term" value="F:protein serine/threonine kinase activity"/>
    <property type="evidence" value="ECO:0007669"/>
    <property type="project" value="TreeGrafter"/>
</dbReference>
<comment type="caution">
    <text evidence="2">The sequence shown here is derived from an EMBL/GenBank/DDBJ whole genome shotgun (WGS) entry which is preliminary data.</text>
</comment>
<dbReference type="RefSeq" id="WP_034835319.1">
    <property type="nucleotide sequence ID" value="NZ_JOKH01000002.1"/>
</dbReference>
<proteinExistence type="predicted"/>
<evidence type="ECO:0000313" key="3">
    <source>
        <dbReference type="Proteomes" id="UP000028073"/>
    </source>
</evidence>
<feature type="domain" description="Protein kinase" evidence="1">
    <location>
        <begin position="29"/>
        <end position="296"/>
    </location>
</feature>
<evidence type="ECO:0000259" key="1">
    <source>
        <dbReference type="PROSITE" id="PS50011"/>
    </source>
</evidence>
<dbReference type="eggNOG" id="COG0515">
    <property type="taxonomic scope" value="Bacteria"/>
</dbReference>
<dbReference type="SUPFAM" id="SSF56112">
    <property type="entry name" value="Protein kinase-like (PK-like)"/>
    <property type="match status" value="1"/>
</dbReference>
<dbReference type="Pfam" id="PF00069">
    <property type="entry name" value="Pkinase"/>
    <property type="match status" value="1"/>
</dbReference>
<reference evidence="2 3" key="1">
    <citation type="submission" date="2014-06" db="EMBL/GenBank/DDBJ databases">
        <title>Whole Genome Sequences of Three Symbiotic Endozoicomonas Bacteria.</title>
        <authorList>
            <person name="Neave M.J."/>
            <person name="Apprill A."/>
            <person name="Voolstra C.R."/>
        </authorList>
    </citation>
    <scope>NUCLEOTIDE SEQUENCE [LARGE SCALE GENOMIC DNA]</scope>
    <source>
        <strain evidence="2 3">DSM 25634</strain>
    </source>
</reference>
<dbReference type="PROSITE" id="PS00108">
    <property type="entry name" value="PROTEIN_KINASE_ST"/>
    <property type="match status" value="1"/>
</dbReference>
<dbReference type="Proteomes" id="UP000028073">
    <property type="component" value="Unassembled WGS sequence"/>
</dbReference>
<dbReference type="Gene3D" id="1.10.510.10">
    <property type="entry name" value="Transferase(Phosphotransferase) domain 1"/>
    <property type="match status" value="1"/>
</dbReference>
<protein>
    <recommendedName>
        <fullName evidence="1">Protein kinase domain-containing protein</fullName>
    </recommendedName>
</protein>
<gene>
    <name evidence="2" type="ORF">GZ78_11685</name>
</gene>